<dbReference type="GO" id="GO:0000166">
    <property type="term" value="F:nucleotide binding"/>
    <property type="evidence" value="ECO:0007669"/>
    <property type="project" value="UniProtKB-KW"/>
</dbReference>
<dbReference type="GO" id="GO:0006892">
    <property type="term" value="P:post-Golgi vesicle-mediated transport"/>
    <property type="evidence" value="ECO:0007669"/>
    <property type="project" value="TreeGrafter"/>
</dbReference>
<feature type="region of interest" description="Disordered" evidence="3">
    <location>
        <begin position="176"/>
        <end position="225"/>
    </location>
</feature>
<feature type="region of interest" description="Disordered" evidence="3">
    <location>
        <begin position="1470"/>
        <end position="1493"/>
    </location>
</feature>
<evidence type="ECO:0000313" key="5">
    <source>
        <dbReference type="EMBL" id="CBJ27986.1"/>
    </source>
</evidence>
<dbReference type="InterPro" id="IPR016098">
    <property type="entry name" value="CAP/MinC_C"/>
</dbReference>
<feature type="compositionally biased region" description="Low complexity" evidence="3">
    <location>
        <begin position="923"/>
        <end position="936"/>
    </location>
</feature>
<feature type="region of interest" description="Disordered" evidence="3">
    <location>
        <begin position="1313"/>
        <end position="1350"/>
    </location>
</feature>
<protein>
    <recommendedName>
        <fullName evidence="4">C-CAP/cofactor C-like domain-containing protein</fullName>
    </recommendedName>
</protein>
<organism evidence="5 6">
    <name type="scientific">Ectocarpus siliculosus</name>
    <name type="common">Brown alga</name>
    <name type="synonym">Conferva siliculosa</name>
    <dbReference type="NCBI Taxonomy" id="2880"/>
    <lineage>
        <taxon>Eukaryota</taxon>
        <taxon>Sar</taxon>
        <taxon>Stramenopiles</taxon>
        <taxon>Ochrophyta</taxon>
        <taxon>PX clade</taxon>
        <taxon>Phaeophyceae</taxon>
        <taxon>Ectocarpales</taxon>
        <taxon>Ectocarpaceae</taxon>
        <taxon>Ectocarpus</taxon>
    </lineage>
</organism>
<dbReference type="SMART" id="SM00673">
    <property type="entry name" value="CARP"/>
    <property type="match status" value="2"/>
</dbReference>
<dbReference type="Proteomes" id="UP000002630">
    <property type="component" value="Linkage Group LG33"/>
</dbReference>
<feature type="compositionally biased region" description="Low complexity" evidence="3">
    <location>
        <begin position="214"/>
        <end position="225"/>
    </location>
</feature>
<evidence type="ECO:0000256" key="3">
    <source>
        <dbReference type="SAM" id="MobiDB-lite"/>
    </source>
</evidence>
<dbReference type="InParanoid" id="D7G8D4"/>
<feature type="compositionally biased region" description="Low complexity" evidence="3">
    <location>
        <begin position="453"/>
        <end position="468"/>
    </location>
</feature>
<feature type="compositionally biased region" description="Gly residues" evidence="3">
    <location>
        <begin position="1579"/>
        <end position="1588"/>
    </location>
</feature>
<feature type="region of interest" description="Disordered" evidence="3">
    <location>
        <begin position="1528"/>
        <end position="1605"/>
    </location>
</feature>
<dbReference type="PANTHER" id="PTHR15440:SF0">
    <property type="entry name" value="PROTEIN XRP2"/>
    <property type="match status" value="1"/>
</dbReference>
<feature type="compositionally biased region" description="Low complexity" evidence="3">
    <location>
        <begin position="1336"/>
        <end position="1350"/>
    </location>
</feature>
<dbReference type="Gene3D" id="2.160.20.70">
    <property type="match status" value="1"/>
</dbReference>
<dbReference type="GO" id="GO:0005096">
    <property type="term" value="F:GTPase activator activity"/>
    <property type="evidence" value="ECO:0007669"/>
    <property type="project" value="InterPro"/>
</dbReference>
<dbReference type="EMBL" id="FN649117">
    <property type="protein sequence ID" value="CBJ27986.1"/>
    <property type="molecule type" value="Genomic_DNA"/>
</dbReference>
<dbReference type="EMBL" id="FN649758">
    <property type="protein sequence ID" value="CBJ27986.1"/>
    <property type="molecule type" value="Genomic_DNA"/>
</dbReference>
<feature type="compositionally biased region" description="Basic and acidic residues" evidence="3">
    <location>
        <begin position="1313"/>
        <end position="1323"/>
    </location>
</feature>
<feature type="region of interest" description="Disordered" evidence="3">
    <location>
        <begin position="893"/>
        <end position="1050"/>
    </location>
</feature>
<keyword evidence="6" id="KW-1185">Reference proteome</keyword>
<dbReference type="PROSITE" id="PS51329">
    <property type="entry name" value="C_CAP_COFACTOR_C"/>
    <property type="match status" value="1"/>
</dbReference>
<feature type="compositionally biased region" description="Low complexity" evidence="3">
    <location>
        <begin position="1529"/>
        <end position="1578"/>
    </location>
</feature>
<feature type="compositionally biased region" description="Low complexity" evidence="3">
    <location>
        <begin position="274"/>
        <end position="288"/>
    </location>
</feature>
<feature type="region of interest" description="Disordered" evidence="3">
    <location>
        <begin position="378"/>
        <end position="576"/>
    </location>
</feature>
<dbReference type="InterPro" id="IPR006599">
    <property type="entry name" value="CARP_motif"/>
</dbReference>
<evidence type="ECO:0000313" key="6">
    <source>
        <dbReference type="Proteomes" id="UP000002630"/>
    </source>
</evidence>
<dbReference type="GO" id="GO:1990075">
    <property type="term" value="C:periciliary membrane compartment"/>
    <property type="evidence" value="ECO:0007669"/>
    <property type="project" value="TreeGrafter"/>
</dbReference>
<comment type="similarity">
    <text evidence="1">Belongs to the TBCC family.</text>
</comment>
<dbReference type="InterPro" id="IPR039093">
    <property type="entry name" value="XRP2"/>
</dbReference>
<dbReference type="InterPro" id="IPR012945">
    <property type="entry name" value="Tubulin-bd_cofactor_C_dom"/>
</dbReference>
<name>D7G8D4_ECTSI</name>
<evidence type="ECO:0000256" key="1">
    <source>
        <dbReference type="ARBA" id="ARBA00008848"/>
    </source>
</evidence>
<feature type="region of interest" description="Disordered" evidence="3">
    <location>
        <begin position="264"/>
        <end position="321"/>
    </location>
</feature>
<dbReference type="STRING" id="2880.D7G8D4"/>
<dbReference type="GO" id="GO:0005929">
    <property type="term" value="C:cilium"/>
    <property type="evidence" value="ECO:0007669"/>
    <property type="project" value="TreeGrafter"/>
</dbReference>
<dbReference type="PANTHER" id="PTHR15440">
    <property type="entry name" value="XRP2 PROTEIN"/>
    <property type="match status" value="1"/>
</dbReference>
<reference evidence="5 6" key="1">
    <citation type="journal article" date="2010" name="Nature">
        <title>The Ectocarpus genome and the independent evolution of multicellularity in brown algae.</title>
        <authorList>
            <person name="Cock J.M."/>
            <person name="Sterck L."/>
            <person name="Rouze P."/>
            <person name="Scornet D."/>
            <person name="Allen A.E."/>
            <person name="Amoutzias G."/>
            <person name="Anthouard V."/>
            <person name="Artiguenave F."/>
            <person name="Aury J.M."/>
            <person name="Badger J.H."/>
            <person name="Beszteri B."/>
            <person name="Billiau K."/>
            <person name="Bonnet E."/>
            <person name="Bothwell J.H."/>
            <person name="Bowler C."/>
            <person name="Boyen C."/>
            <person name="Brownlee C."/>
            <person name="Carrano C.J."/>
            <person name="Charrier B."/>
            <person name="Cho G.Y."/>
            <person name="Coelho S.M."/>
            <person name="Collen J."/>
            <person name="Corre E."/>
            <person name="Da Silva C."/>
            <person name="Delage L."/>
            <person name="Delaroque N."/>
            <person name="Dittami S.M."/>
            <person name="Doulbeau S."/>
            <person name="Elias M."/>
            <person name="Farnham G."/>
            <person name="Gachon C.M."/>
            <person name="Gschloessl B."/>
            <person name="Heesch S."/>
            <person name="Jabbari K."/>
            <person name="Jubin C."/>
            <person name="Kawai H."/>
            <person name="Kimura K."/>
            <person name="Kloareg B."/>
            <person name="Kupper F.C."/>
            <person name="Lang D."/>
            <person name="Le Bail A."/>
            <person name="Leblanc C."/>
            <person name="Lerouge P."/>
            <person name="Lohr M."/>
            <person name="Lopez P.J."/>
            <person name="Martens C."/>
            <person name="Maumus F."/>
            <person name="Michel G."/>
            <person name="Miranda-Saavedra D."/>
            <person name="Morales J."/>
            <person name="Moreau H."/>
            <person name="Motomura T."/>
            <person name="Nagasato C."/>
            <person name="Napoli C.A."/>
            <person name="Nelson D.R."/>
            <person name="Nyvall-Collen P."/>
            <person name="Peters A.F."/>
            <person name="Pommier C."/>
            <person name="Potin P."/>
            <person name="Poulain J."/>
            <person name="Quesneville H."/>
            <person name="Read B."/>
            <person name="Rensing S.A."/>
            <person name="Ritter A."/>
            <person name="Rousvoal S."/>
            <person name="Samanta M."/>
            <person name="Samson G."/>
            <person name="Schroeder D.C."/>
            <person name="Segurens B."/>
            <person name="Strittmatter M."/>
            <person name="Tonon T."/>
            <person name="Tregear J.W."/>
            <person name="Valentin K."/>
            <person name="von Dassow P."/>
            <person name="Yamagishi T."/>
            <person name="Van de Peer Y."/>
            <person name="Wincker P."/>
        </authorList>
    </citation>
    <scope>NUCLEOTIDE SEQUENCE [LARGE SCALE GENOMIC DNA]</scope>
    <source>
        <strain evidence="6">Ec32 / CCAP1310/4</strain>
    </source>
</reference>
<feature type="compositionally biased region" description="Low complexity" evidence="3">
    <location>
        <begin position="596"/>
        <end position="613"/>
    </location>
</feature>
<feature type="compositionally biased region" description="Basic and acidic residues" evidence="3">
    <location>
        <begin position="1470"/>
        <end position="1486"/>
    </location>
</feature>
<feature type="compositionally biased region" description="Acidic residues" evidence="3">
    <location>
        <begin position="1091"/>
        <end position="1103"/>
    </location>
</feature>
<proteinExistence type="inferred from homology"/>
<dbReference type="InterPro" id="IPR017901">
    <property type="entry name" value="C-CAP_CF_C-like"/>
</dbReference>
<dbReference type="eggNOG" id="KOG2512">
    <property type="taxonomic scope" value="Eukaryota"/>
</dbReference>
<feature type="region of interest" description="Disordered" evidence="3">
    <location>
        <begin position="1086"/>
        <end position="1122"/>
    </location>
</feature>
<accession>D7G8D4</accession>
<feature type="domain" description="C-CAP/cofactor C-like" evidence="4">
    <location>
        <begin position="12"/>
        <end position="162"/>
    </location>
</feature>
<feature type="compositionally biased region" description="Low complexity" evidence="3">
    <location>
        <begin position="483"/>
        <end position="536"/>
    </location>
</feature>
<evidence type="ECO:0000256" key="2">
    <source>
        <dbReference type="ARBA" id="ARBA00022741"/>
    </source>
</evidence>
<feature type="compositionally biased region" description="Low complexity" evidence="3">
    <location>
        <begin position="956"/>
        <end position="972"/>
    </location>
</feature>
<gene>
    <name evidence="5" type="ORF">Esi_0088_0093</name>
</gene>
<dbReference type="Pfam" id="PF07986">
    <property type="entry name" value="TBCC"/>
    <property type="match status" value="1"/>
</dbReference>
<feature type="region of interest" description="Disordered" evidence="3">
    <location>
        <begin position="590"/>
        <end position="620"/>
    </location>
</feature>
<keyword evidence="2" id="KW-0547">Nucleotide-binding</keyword>
<dbReference type="OrthoDB" id="194775at2759"/>
<feature type="compositionally biased region" description="Polar residues" evidence="3">
    <location>
        <begin position="1035"/>
        <end position="1045"/>
    </location>
</feature>
<feature type="compositionally biased region" description="Gly residues" evidence="3">
    <location>
        <begin position="1106"/>
        <end position="1121"/>
    </location>
</feature>
<evidence type="ECO:0000259" key="4">
    <source>
        <dbReference type="PROSITE" id="PS51329"/>
    </source>
</evidence>
<sequence>MRAPDGTEFTDRAEYRKYLFLTQYTFKDREGEILRKLPGDIDGQPFDLTSLRRCEVALLDRSEAVQVDELSDCRVFIAACVDSVFVRNCTGCVFTVACKQLRTRDCEDCEFRLYCKTEPIIETSHGMTFAPFNGAYVGHAEHLREAGLMTPNLWFGVYDFNDEAKTGDNWRLLAEEEQGGEPWRPLNDNSEVAIPATAPGSVPLPSKRTGGRTGETSEGPSATTTTTMAFSLATSATEAEAAVQAGHHAAGAVARAPSSDTASAAAVAGGGTGSSPPTAVAEAAAAAASRKAGQETSSAAPPRGVSTLAGGSASEGGAGSVGKIGWNPSRAATATAAAARVGNVGASERDNAGSVGKVGWDPSRVTATAAAAVATTAGKPAAAGGGGGDAAPSSPQQQVEAEFEAGGGKVGWSSSRSGAAGSGGDPTETLPVEGRHQALLRPTSIAGERGEKQPSAQQQQQQPKVQQQEPRKKIGWDPTRASKPQQQPKVQQQQPRQKIGWDPTRPSKSTTRSARAAAAGASASAPAAPNAGGSVATPESTAKANGAPHARALPPHSSSSATPGVATDPAAKPRVGWNASRVGNQAVPAPLAAGDSTAEPPTAPEPATSGTAAHKPMPRVGWNPSRIGNPAIPAPMMNCRASGAKEAEAASAVATAVTAAVAVAGRGATRRGGGGEGVVTVGNGNGDGGGGVVRRAEVPLHLRAVLLYASTQRGIDLRKWFDLGGGGDGEMEDEGQAGEKAAALLTRVQFELVLAGLAEGLKESVGQDVVADIVEKAGPGAPGGSVYDNRGGGAAAKARVVAEVEAEVEADETALRRIVQQADLFDRVLASLGLKQPVVGSSQGSTLADREASLRVSTVPLEAFRKGLAEVGLHLSRTRAIALATRAYGPLHRFSDSAIGDDGTGRPRAGRRPNNNAGGGSARLGSSLSSGSSGSRMGTKSGQPRSVDRLSRRGGSRASLQRNSPQRPQQQRQQRDKGGNRRRRRPQEARGRTAARGEGGGGKRAPSLSSRRNGQAHPVLSPTTRWGSTPPAPLRTQSSPPQRNSCHGEPEIPAWDLRRYLVRLRCESKSRQARCDQRRRRLRCNPTGQEEGCEDSEGSEEEREGGGGGGGGGATGEGGVVEGDEDDAAALSVFAAWGKRIRWERAERERERKREFQSALAGRPHSLTLEQLLECVHRFEIMPPEVMSRELRAMGKAFSESVEGTRRAREIVRRWSQASPASRNACGTDGPEQKVWEDVQTLSGAQRRARACVIVAKQREEALVSELKEELMRLVGSTKKTQKVDKAPGMEVLRSSREGLDIHRRLKRLESLAAEEHRARKLDTGGSGGRPKGGRQKPATSSSPSPPSLLLSKRAFNAEMGDVLFSLTADGSAAARARELAGVPLIAADLRKKWAKEGRGGGAEADGVDASHTEMSSPLAGKEIGVPFAVELFGLEEALLLGRGHKDAEEKRERALQQYRIWSKEKSKEARKARRVEQAKQAEEAHRKRRRKAEGLKAYRRWLRLASKEAYFSPQNNKVVPRVRSSGALSSRSCTRRTLSCSGSGSNRVTTPTTTTLLPTKNSSSSSSGAVVTNADGSTAGGVSGGGRAVEEGRRRRHWNPSTEGAGDVYMAAEAGFPDFL</sequence>